<dbReference type="InterPro" id="IPR007247">
    <property type="entry name" value="Ureidogly_lyase"/>
</dbReference>
<dbReference type="GO" id="GO:0000256">
    <property type="term" value="P:allantoin catabolic process"/>
    <property type="evidence" value="ECO:0007669"/>
    <property type="project" value="InterPro"/>
</dbReference>
<dbReference type="GO" id="GO:0004848">
    <property type="term" value="F:ureidoglycolate hydrolase activity"/>
    <property type="evidence" value="ECO:0007669"/>
    <property type="project" value="InterPro"/>
</dbReference>
<keyword evidence="3" id="KW-0456">Lyase</keyword>
<dbReference type="NCBIfam" id="NF009932">
    <property type="entry name" value="PRK13395.1"/>
    <property type="match status" value="1"/>
</dbReference>
<dbReference type="RefSeq" id="WP_038127636.1">
    <property type="nucleotide sequence ID" value="NZ_AUNB01000001.1"/>
</dbReference>
<gene>
    <name evidence="5" type="ORF">DT23_00005</name>
</gene>
<dbReference type="OrthoDB" id="9804602at2"/>
<comment type="catalytic activity">
    <reaction evidence="4">
        <text>(S)-ureidoglycolate = urea + glyoxylate</text>
        <dbReference type="Rhea" id="RHEA:11304"/>
        <dbReference type="ChEBI" id="CHEBI:16199"/>
        <dbReference type="ChEBI" id="CHEBI:36655"/>
        <dbReference type="ChEBI" id="CHEBI:57296"/>
        <dbReference type="EC" id="4.3.2.3"/>
    </reaction>
</comment>
<accession>A0A074K0T9</accession>
<dbReference type="eggNOG" id="COG3194">
    <property type="taxonomic scope" value="Bacteria"/>
</dbReference>
<evidence type="ECO:0000256" key="4">
    <source>
        <dbReference type="ARBA" id="ARBA00047684"/>
    </source>
</evidence>
<dbReference type="PANTHER" id="PTHR21221">
    <property type="entry name" value="UREIDOGLYCOLATE HYDROLASE"/>
    <property type="match status" value="1"/>
</dbReference>
<dbReference type="AlphaFoldDB" id="A0A074K0T9"/>
<dbReference type="CDD" id="cd20298">
    <property type="entry name" value="cupin_UAH"/>
    <property type="match status" value="1"/>
</dbReference>
<keyword evidence="2" id="KW-0659">Purine metabolism</keyword>
<dbReference type="InterPro" id="IPR047233">
    <property type="entry name" value="UAH_cupin"/>
</dbReference>
<evidence type="ECO:0000313" key="5">
    <source>
        <dbReference type="EMBL" id="KEO61383.1"/>
    </source>
</evidence>
<dbReference type="InterPro" id="IPR024060">
    <property type="entry name" value="Ureidoglycolate_lyase_dom_sf"/>
</dbReference>
<comment type="caution">
    <text evidence="5">The sequence shown here is derived from an EMBL/GenBank/DDBJ whole genome shotgun (WGS) entry which is preliminary data.</text>
</comment>
<dbReference type="SUPFAM" id="SSF51182">
    <property type="entry name" value="RmlC-like cupins"/>
    <property type="match status" value="1"/>
</dbReference>
<evidence type="ECO:0008006" key="7">
    <source>
        <dbReference type="Google" id="ProtNLM"/>
    </source>
</evidence>
<dbReference type="STRING" id="1353528.DT23_00005"/>
<protein>
    <recommendedName>
        <fullName evidence="7">Ureidoglycolate hydrolase</fullName>
    </recommendedName>
</protein>
<dbReference type="NCBIfam" id="NF002952">
    <property type="entry name" value="PRK03606.2-3"/>
    <property type="match status" value="1"/>
</dbReference>
<dbReference type="Gene3D" id="2.60.120.480">
    <property type="entry name" value="Ureidoglycolate hydrolase"/>
    <property type="match status" value="1"/>
</dbReference>
<dbReference type="Proteomes" id="UP000027471">
    <property type="component" value="Unassembled WGS sequence"/>
</dbReference>
<evidence type="ECO:0000256" key="2">
    <source>
        <dbReference type="ARBA" id="ARBA00022631"/>
    </source>
</evidence>
<comment type="subunit">
    <text evidence="1">Homodimer.</text>
</comment>
<evidence type="ECO:0000256" key="1">
    <source>
        <dbReference type="ARBA" id="ARBA00011738"/>
    </source>
</evidence>
<dbReference type="PIRSF" id="PIRSF017306">
    <property type="entry name" value="Ureidogly_hydro"/>
    <property type="match status" value="1"/>
</dbReference>
<keyword evidence="6" id="KW-1185">Reference proteome</keyword>
<evidence type="ECO:0000313" key="6">
    <source>
        <dbReference type="Proteomes" id="UP000027471"/>
    </source>
</evidence>
<reference evidence="5 6" key="1">
    <citation type="journal article" date="2015" name="Antonie Van Leeuwenhoek">
        <title>Thioclava indica sp. nov., isolated from surface seawater of the Indian Ocean.</title>
        <authorList>
            <person name="Liu Y."/>
            <person name="Lai Q."/>
            <person name="Du J."/>
            <person name="Xu H."/>
            <person name="Jiang L."/>
            <person name="Shao Z."/>
        </authorList>
    </citation>
    <scope>NUCLEOTIDE SEQUENCE [LARGE SCALE GENOMIC DNA]</scope>
    <source>
        <strain evidence="5 6">DT23-4</strain>
    </source>
</reference>
<dbReference type="GO" id="GO:0006144">
    <property type="term" value="P:purine nucleobase metabolic process"/>
    <property type="evidence" value="ECO:0007669"/>
    <property type="project" value="UniProtKB-KW"/>
</dbReference>
<name>A0A074K0T9_9RHOB</name>
<dbReference type="Pfam" id="PF04115">
    <property type="entry name" value="Ureidogly_lyase"/>
    <property type="match status" value="1"/>
</dbReference>
<dbReference type="PANTHER" id="PTHR21221:SF1">
    <property type="entry name" value="UREIDOGLYCOLATE LYASE"/>
    <property type="match status" value="1"/>
</dbReference>
<dbReference type="InterPro" id="IPR011051">
    <property type="entry name" value="RmlC_Cupin_sf"/>
</dbReference>
<evidence type="ECO:0000256" key="3">
    <source>
        <dbReference type="ARBA" id="ARBA00023239"/>
    </source>
</evidence>
<organism evidence="5 6">
    <name type="scientific">Thioclava indica</name>
    <dbReference type="NCBI Taxonomy" id="1353528"/>
    <lineage>
        <taxon>Bacteria</taxon>
        <taxon>Pseudomonadati</taxon>
        <taxon>Pseudomonadota</taxon>
        <taxon>Alphaproteobacteria</taxon>
        <taxon>Rhodobacterales</taxon>
        <taxon>Paracoccaceae</taxon>
        <taxon>Thioclava</taxon>
    </lineage>
</organism>
<sequence length="164" mass="17728">MSQILTVSPLNSTDFAPYGDVIEASGAPDKIINAGMCGRYHDRASLDFSDGRAGISLFDAKARHLPYVVDMLERHPDGSQAFIPMTQTRFLVIVAQDKDGAPSDIQAFLTQPGQAVNLHRGVWHGVLAPFEAPGLYAVIDRIGAGANLEEHWLATPYVIETVPA</sequence>
<proteinExistence type="predicted"/>
<dbReference type="EMBL" id="AUNB01000001">
    <property type="protein sequence ID" value="KEO61383.1"/>
    <property type="molecule type" value="Genomic_DNA"/>
</dbReference>
<dbReference type="GO" id="GO:0050385">
    <property type="term" value="F:ureidoglycolate lyase activity"/>
    <property type="evidence" value="ECO:0007669"/>
    <property type="project" value="UniProtKB-EC"/>
</dbReference>